<dbReference type="Pfam" id="PF13274">
    <property type="entry name" value="SocA_Panacea"/>
    <property type="match status" value="1"/>
</dbReference>
<dbReference type="EMBL" id="JAOSIT010000020">
    <property type="protein sequence ID" value="MDO8057454.1"/>
    <property type="molecule type" value="Genomic_DNA"/>
</dbReference>
<protein>
    <submittedName>
        <fullName evidence="2">DUF4065 domain-containing protein</fullName>
    </submittedName>
</protein>
<sequence>MRQVKFFIDYSDYPYIDFKKLKTKRHGPVFPHLYNEFKHYTYKPISHGTKKGEEKNLTQEHCVLIDRIIKLYGNKKAPILSNLTHQEAPWRLAWDNNEDWSKNVIKDEIIKKYFTKNFKKIK</sequence>
<gene>
    <name evidence="2" type="ORF">OC698_01980</name>
</gene>
<keyword evidence="3" id="KW-1185">Reference proteome</keyword>
<evidence type="ECO:0000313" key="2">
    <source>
        <dbReference type="EMBL" id="MDO8057454.1"/>
    </source>
</evidence>
<proteinExistence type="predicted"/>
<dbReference type="Proteomes" id="UP001170666">
    <property type="component" value="Unassembled WGS sequence"/>
</dbReference>
<feature type="domain" description="Antitoxin SocA-like Panacea" evidence="1">
    <location>
        <begin position="23"/>
        <end position="90"/>
    </location>
</feature>
<organism evidence="2 3">
    <name type="scientific">Candidatus Phytoplasma gossypii</name>
    <dbReference type="NCBI Taxonomy" id="2982629"/>
    <lineage>
        <taxon>Bacteria</taxon>
        <taxon>Bacillati</taxon>
        <taxon>Mycoplasmatota</taxon>
        <taxon>Mollicutes</taxon>
        <taxon>Acholeplasmatales</taxon>
        <taxon>Acholeplasmataceae</taxon>
        <taxon>Candidatus Phytoplasma</taxon>
        <taxon>16SrII (Peanut WB group)</taxon>
    </lineage>
</organism>
<dbReference type="RefSeq" id="WP_304513053.1">
    <property type="nucleotide sequence ID" value="NZ_JAOSIT010000020.1"/>
</dbReference>
<name>A0ABT9D2J6_9MOLU</name>
<dbReference type="InterPro" id="IPR025272">
    <property type="entry name" value="SocA_Panacea"/>
</dbReference>
<evidence type="ECO:0000313" key="3">
    <source>
        <dbReference type="Proteomes" id="UP001170666"/>
    </source>
</evidence>
<accession>A0ABT9D2J6</accession>
<evidence type="ECO:0000259" key="1">
    <source>
        <dbReference type="Pfam" id="PF13274"/>
    </source>
</evidence>
<comment type="caution">
    <text evidence="2">The sequence shown here is derived from an EMBL/GenBank/DDBJ whole genome shotgun (WGS) entry which is preliminary data.</text>
</comment>
<reference evidence="2 3" key="1">
    <citation type="journal article" date="2023" name="Int. J. Syst. Evol. Microbiol.">
        <title>The observation of taxonomic boundaries for the 16SrII and 16SrXXV phytoplasmas using genome-based delimitation.</title>
        <authorList>
            <person name="Rodrigues Jardim B."/>
            <person name="Tran-Nguyen L.T.T."/>
            <person name="Gambley C."/>
            <person name="Al-Sadi A.M."/>
            <person name="Al-Subhi A.M."/>
            <person name="Foissac X."/>
            <person name="Salar P."/>
            <person name="Cai H."/>
            <person name="Yang J.Y."/>
            <person name="Davis R."/>
            <person name="Jones L."/>
            <person name="Rodoni B."/>
            <person name="Constable F.E."/>
        </authorList>
    </citation>
    <scope>NUCLEOTIDE SEQUENCE [LARGE SCALE GENOMIC DNA]</scope>
    <source>
        <strain evidence="2">BAWM-BFA-CoWB</strain>
    </source>
</reference>